<reference evidence="3" key="2">
    <citation type="submission" date="2025-08" db="UniProtKB">
        <authorList>
            <consortium name="Ensembl"/>
        </authorList>
    </citation>
    <scope>IDENTIFICATION</scope>
</reference>
<accession>A0A8B9ST00</accession>
<feature type="region of interest" description="Disordered" evidence="1">
    <location>
        <begin position="154"/>
        <end position="313"/>
    </location>
</feature>
<dbReference type="SMART" id="SM00568">
    <property type="entry name" value="GRAM"/>
    <property type="match status" value="1"/>
</dbReference>
<dbReference type="Pfam" id="PF02893">
    <property type="entry name" value="GRAM"/>
    <property type="match status" value="1"/>
</dbReference>
<feature type="domain" description="GRAM" evidence="2">
    <location>
        <begin position="72"/>
        <end position="139"/>
    </location>
</feature>
<dbReference type="InterPro" id="IPR052633">
    <property type="entry name" value="GRAM_domain_protein_2B"/>
</dbReference>
<evidence type="ECO:0000256" key="1">
    <source>
        <dbReference type="SAM" id="MobiDB-lite"/>
    </source>
</evidence>
<dbReference type="InterPro" id="IPR004182">
    <property type="entry name" value="GRAM"/>
</dbReference>
<feature type="region of interest" description="Disordered" evidence="1">
    <location>
        <begin position="1"/>
        <end position="67"/>
    </location>
</feature>
<dbReference type="InterPro" id="IPR011993">
    <property type="entry name" value="PH-like_dom_sf"/>
</dbReference>
<dbReference type="PANTHER" id="PTHR46645">
    <property type="entry name" value="GRAM DOMAIN-CONTAINING PROTEIN 2B-RELATED"/>
    <property type="match status" value="1"/>
</dbReference>
<organism evidence="3 4">
    <name type="scientific">Anas platyrhynchos</name>
    <name type="common">Mallard</name>
    <name type="synonym">Anas boschas</name>
    <dbReference type="NCBI Taxonomy" id="8839"/>
    <lineage>
        <taxon>Eukaryota</taxon>
        <taxon>Metazoa</taxon>
        <taxon>Chordata</taxon>
        <taxon>Craniata</taxon>
        <taxon>Vertebrata</taxon>
        <taxon>Euteleostomi</taxon>
        <taxon>Archelosauria</taxon>
        <taxon>Archosauria</taxon>
        <taxon>Dinosauria</taxon>
        <taxon>Saurischia</taxon>
        <taxon>Theropoda</taxon>
        <taxon>Coelurosauria</taxon>
        <taxon>Aves</taxon>
        <taxon>Neognathae</taxon>
        <taxon>Galloanserae</taxon>
        <taxon>Anseriformes</taxon>
        <taxon>Anatidae</taxon>
        <taxon>Anatinae</taxon>
        <taxon>Anas</taxon>
    </lineage>
</organism>
<evidence type="ECO:0000313" key="4">
    <source>
        <dbReference type="Proteomes" id="UP000694400"/>
    </source>
</evidence>
<feature type="compositionally biased region" description="Low complexity" evidence="1">
    <location>
        <begin position="212"/>
        <end position="222"/>
    </location>
</feature>
<feature type="compositionally biased region" description="Pro residues" evidence="1">
    <location>
        <begin position="292"/>
        <end position="306"/>
    </location>
</feature>
<dbReference type="Proteomes" id="UP000694400">
    <property type="component" value="Chromosome 28"/>
</dbReference>
<sequence>MSGKLKKSRKAALGEKQWQSLEERGSAGTQPGSHPALTRSKTYDPSCKETEEAEGAGGRHGSLSSSLNKRSSSFRKAFEEIAGREALLACFSCAWQREVPYHGRLYVSSGHVCFHASLLLKDIKAVVPVTSICALKKTNTALLVPNALSIRTAEGDKDNGWSPLASPLNGSTAQSLKKPLTSSQSDLEESPAEPDSLLEPPEEASQAKEEAAATAEDTAAAGRGERGPRRSRGRSRGPGTAQIWPRRSRTLPDTSVVLGRGPQPSAPHPKCCATEPLQHHHPHLPAAVSPGAGPPPPMHSPQPWWPPAATSRL</sequence>
<proteinExistence type="predicted"/>
<protein>
    <recommendedName>
        <fullName evidence="2">GRAM domain-containing protein</fullName>
    </recommendedName>
</protein>
<feature type="compositionally biased region" description="Basic residues" evidence="1">
    <location>
        <begin position="1"/>
        <end position="10"/>
    </location>
</feature>
<feature type="compositionally biased region" description="Polar residues" evidence="1">
    <location>
        <begin position="168"/>
        <end position="185"/>
    </location>
</feature>
<name>A0A8B9ST00_ANAPL</name>
<dbReference type="Gene3D" id="2.30.29.30">
    <property type="entry name" value="Pleckstrin-homology domain (PH domain)/Phosphotyrosine-binding domain (PTB)"/>
    <property type="match status" value="1"/>
</dbReference>
<evidence type="ECO:0000313" key="3">
    <source>
        <dbReference type="Ensembl" id="ENSAPLP00020010686.1"/>
    </source>
</evidence>
<dbReference type="Ensembl" id="ENSAPLT00020011517.1">
    <property type="protein sequence ID" value="ENSAPLP00020010686.1"/>
    <property type="gene ID" value="ENSAPLG00020007905.1"/>
</dbReference>
<dbReference type="AlphaFoldDB" id="A0A8B9ST00"/>
<dbReference type="PANTHER" id="PTHR46645:SF1">
    <property type="entry name" value="GRAM DOMAIN-CONTAINING PROTEIN"/>
    <property type="match status" value="1"/>
</dbReference>
<evidence type="ECO:0000259" key="2">
    <source>
        <dbReference type="SMART" id="SM00568"/>
    </source>
</evidence>
<reference evidence="3" key="3">
    <citation type="submission" date="2025-09" db="UniProtKB">
        <authorList>
            <consortium name="Ensembl"/>
        </authorList>
    </citation>
    <scope>IDENTIFICATION</scope>
</reference>
<reference evidence="3" key="1">
    <citation type="submission" date="2019-08" db="EMBL/GenBank/DDBJ databases">
        <title>Three high-quality genomes provides insights into domestication of ducks.</title>
        <authorList>
            <person name="Hou Z.C."/>
            <person name="Zhu F."/>
            <person name="Yin Z.T."/>
            <person name="Zhang F."/>
        </authorList>
    </citation>
    <scope>NUCLEOTIDE SEQUENCE [LARGE SCALE GENOMIC DNA]</scope>
</reference>